<evidence type="ECO:0000313" key="4">
    <source>
        <dbReference type="Proteomes" id="UP001396334"/>
    </source>
</evidence>
<name>A0ABR2TC73_9ROSI</name>
<dbReference type="Gene3D" id="3.40.50.300">
    <property type="entry name" value="P-loop containing nucleotide triphosphate hydrolases"/>
    <property type="match status" value="1"/>
</dbReference>
<evidence type="ECO:0000256" key="1">
    <source>
        <dbReference type="ARBA" id="ARBA00012552"/>
    </source>
</evidence>
<dbReference type="Proteomes" id="UP001396334">
    <property type="component" value="Unassembled WGS sequence"/>
</dbReference>
<evidence type="ECO:0000256" key="2">
    <source>
        <dbReference type="ARBA" id="ARBA00047984"/>
    </source>
</evidence>
<keyword evidence="4" id="KW-1185">Reference proteome</keyword>
<comment type="caution">
    <text evidence="3">The sequence shown here is derived from an EMBL/GenBank/DDBJ whole genome shotgun (WGS) entry which is preliminary data.</text>
</comment>
<accession>A0ABR2TC73</accession>
<dbReference type="PANTHER" id="PTHR18934:SF136">
    <property type="entry name" value="ATP-DEPENDENT RNA HELICASE DHX35-RELATED"/>
    <property type="match status" value="1"/>
</dbReference>
<sequence>MTITMKEGICRQNDRTCDLMIWKPNNNVVRRESVRHSSSLVVHGTVNGLHVKAKEVGSCADNEFDELSMRTDNNLVSHMILVLEEADVGMNKQPLPILALDENLNKTASIDKQRQRPPLYKYIIVILYLVKSHATAIAVCWTSNGETTQISQSLEQGGWIDGEHVIACTKPMRLVVQDVVFMVAEEIGIQLVEEVGYTILFEDISNSDITKLKFLTKGILLGEMLNDPLLMMYDVNMVDEAYGRSISIEILFYFLKKIQKHQHELRLVISSSTNRAKSRSTLFKFGKRRQTLEGEELRSNWEHAILSVDGNEFSGENHYVSDHVKDNAQAGVSTMLLLHDKKTT</sequence>
<dbReference type="EMBL" id="JBBPBN010000006">
    <property type="protein sequence ID" value="KAK9034809.1"/>
    <property type="molecule type" value="Genomic_DNA"/>
</dbReference>
<reference evidence="3 4" key="1">
    <citation type="journal article" date="2024" name="G3 (Bethesda)">
        <title>Genome assembly of Hibiscus sabdariffa L. provides insights into metabolisms of medicinal natural products.</title>
        <authorList>
            <person name="Kim T."/>
        </authorList>
    </citation>
    <scope>NUCLEOTIDE SEQUENCE [LARGE SCALE GENOMIC DNA]</scope>
    <source>
        <strain evidence="3">TK-2024</strain>
        <tissue evidence="3">Old leaves</tissue>
    </source>
</reference>
<protein>
    <recommendedName>
        <fullName evidence="1">RNA helicase</fullName>
        <ecNumber evidence="1">3.6.4.13</ecNumber>
    </recommendedName>
</protein>
<evidence type="ECO:0000313" key="3">
    <source>
        <dbReference type="EMBL" id="KAK9034809.1"/>
    </source>
</evidence>
<organism evidence="3 4">
    <name type="scientific">Hibiscus sabdariffa</name>
    <name type="common">roselle</name>
    <dbReference type="NCBI Taxonomy" id="183260"/>
    <lineage>
        <taxon>Eukaryota</taxon>
        <taxon>Viridiplantae</taxon>
        <taxon>Streptophyta</taxon>
        <taxon>Embryophyta</taxon>
        <taxon>Tracheophyta</taxon>
        <taxon>Spermatophyta</taxon>
        <taxon>Magnoliopsida</taxon>
        <taxon>eudicotyledons</taxon>
        <taxon>Gunneridae</taxon>
        <taxon>Pentapetalae</taxon>
        <taxon>rosids</taxon>
        <taxon>malvids</taxon>
        <taxon>Malvales</taxon>
        <taxon>Malvaceae</taxon>
        <taxon>Malvoideae</taxon>
        <taxon>Hibiscus</taxon>
    </lineage>
</organism>
<proteinExistence type="predicted"/>
<dbReference type="PANTHER" id="PTHR18934">
    <property type="entry name" value="ATP-DEPENDENT RNA HELICASE"/>
    <property type="match status" value="1"/>
</dbReference>
<dbReference type="InterPro" id="IPR027417">
    <property type="entry name" value="P-loop_NTPase"/>
</dbReference>
<gene>
    <name evidence="3" type="ORF">V6N11_076866</name>
</gene>
<dbReference type="EC" id="3.6.4.13" evidence="1"/>
<dbReference type="SUPFAM" id="SSF52540">
    <property type="entry name" value="P-loop containing nucleoside triphosphate hydrolases"/>
    <property type="match status" value="1"/>
</dbReference>
<comment type="catalytic activity">
    <reaction evidence="2">
        <text>ATP + H2O = ADP + phosphate + H(+)</text>
        <dbReference type="Rhea" id="RHEA:13065"/>
        <dbReference type="ChEBI" id="CHEBI:15377"/>
        <dbReference type="ChEBI" id="CHEBI:15378"/>
        <dbReference type="ChEBI" id="CHEBI:30616"/>
        <dbReference type="ChEBI" id="CHEBI:43474"/>
        <dbReference type="ChEBI" id="CHEBI:456216"/>
        <dbReference type="EC" id="3.6.4.13"/>
    </reaction>
</comment>